<evidence type="ECO:0000313" key="3">
    <source>
        <dbReference type="Proteomes" id="UP000076798"/>
    </source>
</evidence>
<dbReference type="AlphaFoldDB" id="A0A165Y180"/>
<dbReference type="Proteomes" id="UP000076798">
    <property type="component" value="Unassembled WGS sequence"/>
</dbReference>
<feature type="region of interest" description="Disordered" evidence="1">
    <location>
        <begin position="187"/>
        <end position="352"/>
    </location>
</feature>
<reference evidence="2 3" key="1">
    <citation type="journal article" date="2016" name="Mol. Biol. Evol.">
        <title>Comparative Genomics of Early-Diverging Mushroom-Forming Fungi Provides Insights into the Origins of Lignocellulose Decay Capabilities.</title>
        <authorList>
            <person name="Nagy L.G."/>
            <person name="Riley R."/>
            <person name="Tritt A."/>
            <person name="Adam C."/>
            <person name="Daum C."/>
            <person name="Floudas D."/>
            <person name="Sun H."/>
            <person name="Yadav J.S."/>
            <person name="Pangilinan J."/>
            <person name="Larsson K.H."/>
            <person name="Matsuura K."/>
            <person name="Barry K."/>
            <person name="Labutti K."/>
            <person name="Kuo R."/>
            <person name="Ohm R.A."/>
            <person name="Bhattacharya S.S."/>
            <person name="Shirouzu T."/>
            <person name="Yoshinaga Y."/>
            <person name="Martin F.M."/>
            <person name="Grigoriev I.V."/>
            <person name="Hibbett D.S."/>
        </authorList>
    </citation>
    <scope>NUCLEOTIDE SEQUENCE [LARGE SCALE GENOMIC DNA]</scope>
    <source>
        <strain evidence="2 3">HHB10207 ss-3</strain>
    </source>
</reference>
<dbReference type="EMBL" id="KV428296">
    <property type="protein sequence ID" value="KZT32768.1"/>
    <property type="molecule type" value="Genomic_DNA"/>
</dbReference>
<evidence type="ECO:0000256" key="1">
    <source>
        <dbReference type="SAM" id="MobiDB-lite"/>
    </source>
</evidence>
<sequence length="542" mass="59233">MPSLNDTIDRLSYVATSIRTTSEQTGTSKPGPFYTALFNPVIQEVIRDLDDSELGLFTLDHANGVVAQDPDPTLSRKRFTAATPLRKRPDVTRELDGEVYAEAALKYIDRYQSVKSMPQMRAHLLHVLNRMSELHESIREYHDTLQKTQKLQASSPRTRARYEEKRVQELQVRILVLKKRKALLLARSGSHPDDSAASETIVDSSPLLPKSAKPKPANLPEHVPSRNNAPRASHGLDQLLPNEKGPSVMDSPITKSSWSNFAKGTAQDDEDEFWGSTEDTSVAKPSKLGPAKFIARSKSPSPPPSMPDAPEDVEVGDVTVTPTRVRLSPSPPPPPPQRQTTPPLPPVPEPPIAVAEGVEEPSLPPVETEVVAEPPPPSVSKKLKEFKVTMEMEEIVSKIWTTLGETLFPTHQGKPLRAKETLSLLLNLQTLPPPPPSPSSVSSLATASPIKAAAATSSQIVTSYMLLNLLSLPPQYSLPLTKLKEAVSARIIDEGHEGKAGYTAEDVRRSLYNCVGKKLLKFERGKGAQIVEFDLSSPPASP</sequence>
<gene>
    <name evidence="2" type="ORF">SISSUDRAFT_1132960</name>
</gene>
<proteinExistence type="predicted"/>
<keyword evidence="3" id="KW-1185">Reference proteome</keyword>
<accession>A0A165Y180</accession>
<dbReference type="OrthoDB" id="3262547at2759"/>
<organism evidence="2 3">
    <name type="scientific">Sistotremastrum suecicum HHB10207 ss-3</name>
    <dbReference type="NCBI Taxonomy" id="1314776"/>
    <lineage>
        <taxon>Eukaryota</taxon>
        <taxon>Fungi</taxon>
        <taxon>Dikarya</taxon>
        <taxon>Basidiomycota</taxon>
        <taxon>Agaricomycotina</taxon>
        <taxon>Agaricomycetes</taxon>
        <taxon>Sistotremastrales</taxon>
        <taxon>Sistotremastraceae</taxon>
        <taxon>Sistotremastrum</taxon>
    </lineage>
</organism>
<feature type="compositionally biased region" description="Pro residues" evidence="1">
    <location>
        <begin position="329"/>
        <end position="351"/>
    </location>
</feature>
<protein>
    <submittedName>
        <fullName evidence="2">Uncharacterized protein</fullName>
    </submittedName>
</protein>
<feature type="compositionally biased region" description="Polar residues" evidence="1">
    <location>
        <begin position="253"/>
        <end position="262"/>
    </location>
</feature>
<dbReference type="STRING" id="1314776.A0A165Y180"/>
<name>A0A165Y180_9AGAM</name>
<feature type="compositionally biased region" description="Low complexity" evidence="1">
    <location>
        <begin position="204"/>
        <end position="220"/>
    </location>
</feature>
<evidence type="ECO:0000313" key="2">
    <source>
        <dbReference type="EMBL" id="KZT32768.1"/>
    </source>
</evidence>